<comment type="pathway">
    <text evidence="2 10">Glycan metabolism; pectin degradation; 2-dehydro-3-deoxy-D-gluconate from pectin: step 1/5.</text>
</comment>
<dbReference type="GO" id="GO:0042545">
    <property type="term" value="P:cell wall modification"/>
    <property type="evidence" value="ECO:0007669"/>
    <property type="project" value="UniProtKB-UniRule"/>
</dbReference>
<feature type="domain" description="Pectinesterase catalytic" evidence="11">
    <location>
        <begin position="69"/>
        <end position="129"/>
    </location>
</feature>
<feature type="active site" evidence="9">
    <location>
        <position position="192"/>
    </location>
</feature>
<feature type="signal peptide" evidence="10">
    <location>
        <begin position="1"/>
        <end position="22"/>
    </location>
</feature>
<name>A0A830BTT5_9LAMI</name>
<proteinExistence type="inferred from homology"/>
<keyword evidence="13" id="KW-1185">Reference proteome</keyword>
<comment type="caution">
    <text evidence="12">The sequence shown here is derived from an EMBL/GenBank/DDBJ whole genome shotgun (WGS) entry which is preliminary data.</text>
</comment>
<dbReference type="InterPro" id="IPR000070">
    <property type="entry name" value="Pectinesterase_cat"/>
</dbReference>
<evidence type="ECO:0000256" key="1">
    <source>
        <dbReference type="ARBA" id="ARBA00004613"/>
    </source>
</evidence>
<keyword evidence="7 10" id="KW-0063">Aspartyl esterase</keyword>
<dbReference type="PANTHER" id="PTHR31321:SF87">
    <property type="entry name" value="PECTINESTERASE 63-RELATED"/>
    <property type="match status" value="1"/>
</dbReference>
<dbReference type="OrthoDB" id="2019149at2759"/>
<evidence type="ECO:0000256" key="9">
    <source>
        <dbReference type="PROSITE-ProRule" id="PRU10040"/>
    </source>
</evidence>
<dbReference type="InterPro" id="IPR012334">
    <property type="entry name" value="Pectin_lyas_fold"/>
</dbReference>
<dbReference type="GO" id="GO:0045490">
    <property type="term" value="P:pectin catabolic process"/>
    <property type="evidence" value="ECO:0007669"/>
    <property type="project" value="UniProtKB-UniRule"/>
</dbReference>
<feature type="chain" id="PRO_5033109386" description="Pectinesterase" evidence="10">
    <location>
        <begin position="23"/>
        <end position="336"/>
    </location>
</feature>
<evidence type="ECO:0000256" key="3">
    <source>
        <dbReference type="ARBA" id="ARBA00008891"/>
    </source>
</evidence>
<dbReference type="PROSITE" id="PS00503">
    <property type="entry name" value="PECTINESTERASE_2"/>
    <property type="match status" value="1"/>
</dbReference>
<evidence type="ECO:0000259" key="11">
    <source>
        <dbReference type="Pfam" id="PF01095"/>
    </source>
</evidence>
<reference evidence="12" key="1">
    <citation type="submission" date="2020-07" db="EMBL/GenBank/DDBJ databases">
        <title>Ethylene signaling mediates host invasion by parasitic plants.</title>
        <authorList>
            <person name="Yoshida S."/>
        </authorList>
    </citation>
    <scope>NUCLEOTIDE SEQUENCE</scope>
    <source>
        <strain evidence="12">Okayama</strain>
    </source>
</reference>
<keyword evidence="6 10" id="KW-0378">Hydrolase</keyword>
<dbReference type="EMBL" id="BMAC01000136">
    <property type="protein sequence ID" value="GFP87035.1"/>
    <property type="molecule type" value="Genomic_DNA"/>
</dbReference>
<dbReference type="EC" id="3.1.1.11" evidence="4 10"/>
<dbReference type="Pfam" id="PF01095">
    <property type="entry name" value="Pectinesterase"/>
    <property type="match status" value="2"/>
</dbReference>
<comment type="similarity">
    <text evidence="3">Belongs to the pectinesterase family.</text>
</comment>
<comment type="catalytic activity">
    <reaction evidence="8 10">
        <text>[(1-&gt;4)-alpha-D-galacturonosyl methyl ester](n) + n H2O = [(1-&gt;4)-alpha-D-galacturonosyl](n) + n methanol + n H(+)</text>
        <dbReference type="Rhea" id="RHEA:22380"/>
        <dbReference type="Rhea" id="RHEA-COMP:14570"/>
        <dbReference type="Rhea" id="RHEA-COMP:14573"/>
        <dbReference type="ChEBI" id="CHEBI:15377"/>
        <dbReference type="ChEBI" id="CHEBI:15378"/>
        <dbReference type="ChEBI" id="CHEBI:17790"/>
        <dbReference type="ChEBI" id="CHEBI:140522"/>
        <dbReference type="ChEBI" id="CHEBI:140523"/>
        <dbReference type="EC" id="3.1.1.11"/>
    </reaction>
</comment>
<evidence type="ECO:0000256" key="7">
    <source>
        <dbReference type="ARBA" id="ARBA00023085"/>
    </source>
</evidence>
<evidence type="ECO:0000256" key="4">
    <source>
        <dbReference type="ARBA" id="ARBA00013229"/>
    </source>
</evidence>
<evidence type="ECO:0000313" key="12">
    <source>
        <dbReference type="EMBL" id="GFP87035.1"/>
    </source>
</evidence>
<accession>A0A830BTT5</accession>
<dbReference type="GO" id="GO:0030599">
    <property type="term" value="F:pectinesterase activity"/>
    <property type="evidence" value="ECO:0007669"/>
    <property type="project" value="UniProtKB-UniRule"/>
</dbReference>
<gene>
    <name evidence="12" type="ORF">PHJA_000847300</name>
</gene>
<dbReference type="Proteomes" id="UP000653305">
    <property type="component" value="Unassembled WGS sequence"/>
</dbReference>
<dbReference type="GO" id="GO:0005576">
    <property type="term" value="C:extracellular region"/>
    <property type="evidence" value="ECO:0007669"/>
    <property type="project" value="UniProtKB-SubCell"/>
</dbReference>
<evidence type="ECO:0000313" key="13">
    <source>
        <dbReference type="Proteomes" id="UP000653305"/>
    </source>
</evidence>
<feature type="domain" description="Pectinesterase catalytic" evidence="11">
    <location>
        <begin position="146"/>
        <end position="326"/>
    </location>
</feature>
<dbReference type="InterPro" id="IPR011050">
    <property type="entry name" value="Pectin_lyase_fold/virulence"/>
</dbReference>
<dbReference type="SUPFAM" id="SSF51126">
    <property type="entry name" value="Pectin lyase-like"/>
    <property type="match status" value="1"/>
</dbReference>
<evidence type="ECO:0000256" key="8">
    <source>
        <dbReference type="ARBA" id="ARBA00047928"/>
    </source>
</evidence>
<dbReference type="InterPro" id="IPR033131">
    <property type="entry name" value="Pectinesterase_Asp_AS"/>
</dbReference>
<evidence type="ECO:0000256" key="6">
    <source>
        <dbReference type="ARBA" id="ARBA00022801"/>
    </source>
</evidence>
<keyword evidence="5" id="KW-0964">Secreted</keyword>
<dbReference type="PANTHER" id="PTHR31321">
    <property type="entry name" value="ACYL-COA THIOESTER HYDROLASE YBHC-RELATED"/>
    <property type="match status" value="1"/>
</dbReference>
<comment type="subcellular location">
    <subcellularLocation>
        <location evidence="1">Secreted</location>
    </subcellularLocation>
</comment>
<dbReference type="AlphaFoldDB" id="A0A830BTT5"/>
<organism evidence="12 13">
    <name type="scientific">Phtheirospermum japonicum</name>
    <dbReference type="NCBI Taxonomy" id="374723"/>
    <lineage>
        <taxon>Eukaryota</taxon>
        <taxon>Viridiplantae</taxon>
        <taxon>Streptophyta</taxon>
        <taxon>Embryophyta</taxon>
        <taxon>Tracheophyta</taxon>
        <taxon>Spermatophyta</taxon>
        <taxon>Magnoliopsida</taxon>
        <taxon>eudicotyledons</taxon>
        <taxon>Gunneridae</taxon>
        <taxon>Pentapetalae</taxon>
        <taxon>asterids</taxon>
        <taxon>lamiids</taxon>
        <taxon>Lamiales</taxon>
        <taxon>Orobanchaceae</taxon>
        <taxon>Orobanchaceae incertae sedis</taxon>
        <taxon>Phtheirospermum</taxon>
    </lineage>
</organism>
<keyword evidence="10" id="KW-0732">Signal</keyword>
<evidence type="ECO:0000256" key="10">
    <source>
        <dbReference type="RuleBase" id="RU000589"/>
    </source>
</evidence>
<evidence type="ECO:0000256" key="2">
    <source>
        <dbReference type="ARBA" id="ARBA00005184"/>
    </source>
</evidence>
<sequence>MLEITLETLVVTILLLIPIVRCNDNELIPADSSQLNSWFDRQVGASGARTSSVEPPLAAAEGKATVIKVRAGGGGDFKTIADAVKSVPAGNQKRVVISIGPGNYTEKVTVDRNKPFITFHGDPKTRRAVNLKVVNSAPRPDGVRKGAQAAALRISGNRASFYNCGFYGYQDTVCDDKGKHLFKDCYIEGTVDFIFGSGKSLYLNSEIHVIPGDPMAMITAQARSSKEEDTGYIFVHCKVTGSGGKAYLGRSWFPSPRVVFAFSELSDAIHPQGWSDNKQPSTDSTVYFGEYNNRGPGANWEKRVPFAKKLSAADVKPFLSLAFVEGSKWLLPPAKV</sequence>
<dbReference type="UniPathway" id="UPA00545">
    <property type="reaction ID" value="UER00823"/>
</dbReference>
<evidence type="ECO:0000256" key="5">
    <source>
        <dbReference type="ARBA" id="ARBA00022525"/>
    </source>
</evidence>
<protein>
    <recommendedName>
        <fullName evidence="4 10">Pectinesterase</fullName>
        <ecNumber evidence="4 10">3.1.1.11</ecNumber>
    </recommendedName>
</protein>
<dbReference type="Gene3D" id="2.160.20.10">
    <property type="entry name" value="Single-stranded right-handed beta-helix, Pectin lyase-like"/>
    <property type="match status" value="2"/>
</dbReference>